<accession>A0A448X9B6</accession>
<evidence type="ECO:0000256" key="1">
    <source>
        <dbReference type="SAM" id="MobiDB-lite"/>
    </source>
</evidence>
<keyword evidence="3" id="KW-1185">Reference proteome</keyword>
<feature type="region of interest" description="Disordered" evidence="1">
    <location>
        <begin position="53"/>
        <end position="88"/>
    </location>
</feature>
<dbReference type="AlphaFoldDB" id="A0A448X9B6"/>
<gene>
    <name evidence="2" type="ORF">PXEA_LOCUS24716</name>
</gene>
<feature type="compositionally biased region" description="Polar residues" evidence="1">
    <location>
        <begin position="62"/>
        <end position="81"/>
    </location>
</feature>
<dbReference type="Proteomes" id="UP000784294">
    <property type="component" value="Unassembled WGS sequence"/>
</dbReference>
<organism evidence="2 3">
    <name type="scientific">Protopolystoma xenopodis</name>
    <dbReference type="NCBI Taxonomy" id="117903"/>
    <lineage>
        <taxon>Eukaryota</taxon>
        <taxon>Metazoa</taxon>
        <taxon>Spiralia</taxon>
        <taxon>Lophotrochozoa</taxon>
        <taxon>Platyhelminthes</taxon>
        <taxon>Monogenea</taxon>
        <taxon>Polyopisthocotylea</taxon>
        <taxon>Polystomatidea</taxon>
        <taxon>Polystomatidae</taxon>
        <taxon>Protopolystoma</taxon>
    </lineage>
</organism>
<feature type="region of interest" description="Disordered" evidence="1">
    <location>
        <begin position="205"/>
        <end position="237"/>
    </location>
</feature>
<dbReference type="OrthoDB" id="6273691at2759"/>
<protein>
    <submittedName>
        <fullName evidence="2">Uncharacterized protein</fullName>
    </submittedName>
</protein>
<proteinExistence type="predicted"/>
<sequence>MNMTCLQTYPNISHPPHLYIGYFSGLVNGSIILRDRLVHLYAIVYHYQRRPRRRNPRLRDTTAPNHQTQTYLPDRQPTQQALGRYSPGRLHYSVGTTVPLRREADDLANLDGLPSEEDPLPQPVSVGSSHSRVSSARTPQVASPPEAYGTGDYADAYVGDEDSLLEDVQEEATETGRFRLHEDDVPAGQQQVLMGFAPQRQVWPGHTGSGSVYALPDDEVPRPGRLARPTRSEHVSI</sequence>
<reference evidence="2" key="1">
    <citation type="submission" date="2018-11" db="EMBL/GenBank/DDBJ databases">
        <authorList>
            <consortium name="Pathogen Informatics"/>
        </authorList>
    </citation>
    <scope>NUCLEOTIDE SEQUENCE</scope>
</reference>
<feature type="compositionally biased region" description="Low complexity" evidence="1">
    <location>
        <begin position="124"/>
        <end position="135"/>
    </location>
</feature>
<name>A0A448X9B6_9PLAT</name>
<dbReference type="EMBL" id="CAAALY010120617">
    <property type="protein sequence ID" value="VEL31276.1"/>
    <property type="molecule type" value="Genomic_DNA"/>
</dbReference>
<evidence type="ECO:0000313" key="3">
    <source>
        <dbReference type="Proteomes" id="UP000784294"/>
    </source>
</evidence>
<comment type="caution">
    <text evidence="2">The sequence shown here is derived from an EMBL/GenBank/DDBJ whole genome shotgun (WGS) entry which is preliminary data.</text>
</comment>
<feature type="region of interest" description="Disordered" evidence="1">
    <location>
        <begin position="109"/>
        <end position="149"/>
    </location>
</feature>
<evidence type="ECO:0000313" key="2">
    <source>
        <dbReference type="EMBL" id="VEL31276.1"/>
    </source>
</evidence>